<name>A0A7S8CAB0_9BACI</name>
<evidence type="ECO:0000256" key="5">
    <source>
        <dbReference type="ARBA" id="ARBA00035648"/>
    </source>
</evidence>
<dbReference type="PANTHER" id="PTHR30636">
    <property type="entry name" value="UPF0701 PROTEIN YICC"/>
    <property type="match status" value="1"/>
</dbReference>
<dbReference type="GO" id="GO:0016787">
    <property type="term" value="F:hydrolase activity"/>
    <property type="evidence" value="ECO:0007669"/>
    <property type="project" value="UniProtKB-KW"/>
</dbReference>
<dbReference type="GO" id="GO:0004521">
    <property type="term" value="F:RNA endonuclease activity"/>
    <property type="evidence" value="ECO:0007669"/>
    <property type="project" value="InterPro"/>
</dbReference>
<evidence type="ECO:0000259" key="6">
    <source>
        <dbReference type="Pfam" id="PF03755"/>
    </source>
</evidence>
<evidence type="ECO:0000256" key="2">
    <source>
        <dbReference type="ARBA" id="ARBA00022722"/>
    </source>
</evidence>
<feature type="domain" description="Endoribonuclease YicC-like C-terminal" evidence="7">
    <location>
        <begin position="172"/>
        <end position="290"/>
    </location>
</feature>
<keyword evidence="4" id="KW-0378">Hydrolase</keyword>
<keyword evidence="2" id="KW-0540">Nuclease</keyword>
<gene>
    <name evidence="8" type="ORF">G8O30_04595</name>
</gene>
<proteinExistence type="inferred from homology"/>
<evidence type="ECO:0000259" key="7">
    <source>
        <dbReference type="Pfam" id="PF08340"/>
    </source>
</evidence>
<dbReference type="Pfam" id="PF03755">
    <property type="entry name" value="YicC-like_N"/>
    <property type="match status" value="1"/>
</dbReference>
<sequence length="290" mass="33681">MKSMTGFGRSHYFGDHHSVTVEVRAVNHRFLEWTFRIPQELNRYEDNLKKIGKELLHRGKLDVTITINKEVGKGNRIVVDQDAMDQLYLLLQQMKSTYKIEDSITYNDLLRVNETYYIQEGLESNKSLEPILTQVFKEAIDALVQMRISEGANLKRELKQYVFEMIEMMNQVETLAPTIVSRYEERLKNKLEQLALPEELEPRWIQEVAVLADKVDIAEEIGRLKSHFTGFLAVLEEEGSVGRTIEFYLQEIHREINTIGSKANHAQIAQVVVSLKSILEKMREQAQNIE</sequence>
<dbReference type="InterPro" id="IPR013551">
    <property type="entry name" value="YicC-like_C"/>
</dbReference>
<evidence type="ECO:0000256" key="4">
    <source>
        <dbReference type="ARBA" id="ARBA00022801"/>
    </source>
</evidence>
<dbReference type="Proteomes" id="UP000593626">
    <property type="component" value="Chromosome"/>
</dbReference>
<dbReference type="EMBL" id="CP049742">
    <property type="protein sequence ID" value="QPC46290.1"/>
    <property type="molecule type" value="Genomic_DNA"/>
</dbReference>
<dbReference type="AlphaFoldDB" id="A0A7S8CAB0"/>
<evidence type="ECO:0000256" key="3">
    <source>
        <dbReference type="ARBA" id="ARBA00022759"/>
    </source>
</evidence>
<dbReference type="RefSeq" id="WP_239673815.1">
    <property type="nucleotide sequence ID" value="NZ_CP049742.1"/>
</dbReference>
<dbReference type="PANTHER" id="PTHR30636:SF3">
    <property type="entry name" value="UPF0701 PROTEIN YICC"/>
    <property type="match status" value="1"/>
</dbReference>
<comment type="cofactor">
    <cofactor evidence="1">
        <name>a divalent metal cation</name>
        <dbReference type="ChEBI" id="CHEBI:60240"/>
    </cofactor>
</comment>
<dbReference type="Pfam" id="PF08340">
    <property type="entry name" value="YicC-like_C"/>
    <property type="match status" value="1"/>
</dbReference>
<protein>
    <submittedName>
        <fullName evidence="8">YicC family protein</fullName>
    </submittedName>
</protein>
<reference evidence="8 9" key="1">
    <citation type="submission" date="2019-07" db="EMBL/GenBank/DDBJ databases">
        <title>Genome sequence of 2 isolates from Red Sea Mangroves.</title>
        <authorList>
            <person name="Sefrji F."/>
            <person name="Michoud G."/>
            <person name="Merlino G."/>
            <person name="Daffonchio D."/>
        </authorList>
    </citation>
    <scope>NUCLEOTIDE SEQUENCE [LARGE SCALE GENOMIC DNA]</scope>
    <source>
        <strain evidence="8 9">R1DC41</strain>
    </source>
</reference>
<accession>A0A7S8CAB0</accession>
<dbReference type="InterPro" id="IPR005229">
    <property type="entry name" value="YicC/YloC-like"/>
</dbReference>
<evidence type="ECO:0000256" key="1">
    <source>
        <dbReference type="ARBA" id="ARBA00001968"/>
    </source>
</evidence>
<dbReference type="NCBIfam" id="TIGR00255">
    <property type="entry name" value="YicC/YloC family endoribonuclease"/>
    <property type="match status" value="1"/>
</dbReference>
<keyword evidence="9" id="KW-1185">Reference proteome</keyword>
<dbReference type="InterPro" id="IPR013527">
    <property type="entry name" value="YicC-like_N"/>
</dbReference>
<dbReference type="KEGG" id="mcui:G8O30_04595"/>
<organism evidence="8 9">
    <name type="scientific">Mangrovibacillus cuniculi</name>
    <dbReference type="NCBI Taxonomy" id="2593652"/>
    <lineage>
        <taxon>Bacteria</taxon>
        <taxon>Bacillati</taxon>
        <taxon>Bacillota</taxon>
        <taxon>Bacilli</taxon>
        <taxon>Bacillales</taxon>
        <taxon>Bacillaceae</taxon>
        <taxon>Mangrovibacillus</taxon>
    </lineage>
</organism>
<evidence type="ECO:0000313" key="8">
    <source>
        <dbReference type="EMBL" id="QPC46290.1"/>
    </source>
</evidence>
<keyword evidence="3" id="KW-0255">Endonuclease</keyword>
<comment type="similarity">
    <text evidence="5">Belongs to the YicC/YloC family.</text>
</comment>
<feature type="domain" description="Endoribonuclease YicC-like N-terminal" evidence="6">
    <location>
        <begin position="1"/>
        <end position="155"/>
    </location>
</feature>
<evidence type="ECO:0000313" key="9">
    <source>
        <dbReference type="Proteomes" id="UP000593626"/>
    </source>
</evidence>